<dbReference type="Pfam" id="PF06042">
    <property type="entry name" value="NTP_transf_6"/>
    <property type="match status" value="1"/>
</dbReference>
<dbReference type="RefSeq" id="WP_369790908.1">
    <property type="nucleotide sequence ID" value="NZ_CP165628.1"/>
</dbReference>
<gene>
    <name evidence="1" type="ORF">AB3G37_06400</name>
</gene>
<proteinExistence type="predicted"/>
<dbReference type="PANTHER" id="PTHR39166:SF1">
    <property type="entry name" value="BLL1166 PROTEIN"/>
    <property type="match status" value="1"/>
</dbReference>
<dbReference type="PANTHER" id="PTHR39166">
    <property type="entry name" value="BLL1166 PROTEIN"/>
    <property type="match status" value="1"/>
</dbReference>
<reference evidence="1" key="1">
    <citation type="submission" date="2024-07" db="EMBL/GenBank/DDBJ databases">
        <authorList>
            <person name="Biller S.J."/>
        </authorList>
    </citation>
    <scope>NUCLEOTIDE SEQUENCE</scope>
    <source>
        <strain evidence="1">WC2420</strain>
    </source>
</reference>
<name>A0AB39VZD4_9GAMM</name>
<organism evidence="1">
    <name type="scientific">Rouxiella sp. WC2420</name>
    <dbReference type="NCBI Taxonomy" id="3234145"/>
    <lineage>
        <taxon>Bacteria</taxon>
        <taxon>Pseudomonadati</taxon>
        <taxon>Pseudomonadota</taxon>
        <taxon>Gammaproteobacteria</taxon>
        <taxon>Enterobacterales</taxon>
        <taxon>Yersiniaceae</taxon>
        <taxon>Rouxiella</taxon>
    </lineage>
</organism>
<dbReference type="AlphaFoldDB" id="A0AB39VZD4"/>
<protein>
    <submittedName>
        <fullName evidence="1">Nucleotidyltransferase family protein</fullName>
    </submittedName>
</protein>
<evidence type="ECO:0000313" key="1">
    <source>
        <dbReference type="EMBL" id="XDU74828.1"/>
    </source>
</evidence>
<accession>A0AB39VZD4</accession>
<dbReference type="InterPro" id="IPR009267">
    <property type="entry name" value="NTP_transf_6"/>
</dbReference>
<dbReference type="EMBL" id="CP165628">
    <property type="protein sequence ID" value="XDU74828.1"/>
    <property type="molecule type" value="Genomic_DNA"/>
</dbReference>
<sequence length="181" mass="21165">MSQQQIFEWIKQDALRMRALHEAQKLGLEDWCLAAGFVRNLVWDRLHQRPDNSPLNDIDVVYFNSQDLSPETDRQYEKQLETLAPDLPWSVKNQARMHLKYSREPYTSTCDAMSYWVEIETAVGVRLNADNQLELVAPLGIDSLFTFTISANPKHGIPEVLQQRARDKRWTERWPQLAIKL</sequence>